<dbReference type="NCBIfam" id="NF006520">
    <property type="entry name" value="PRK08965.1-4"/>
    <property type="match status" value="1"/>
</dbReference>
<protein>
    <submittedName>
        <fullName evidence="7">Na+/H+ antiporter subunit E</fullName>
    </submittedName>
</protein>
<evidence type="ECO:0000256" key="6">
    <source>
        <dbReference type="ARBA" id="ARBA00023136"/>
    </source>
</evidence>
<dbReference type="PANTHER" id="PTHR34584:SF1">
    <property type="entry name" value="NA(+)_H(+) ANTIPORTER SUBUNIT E1"/>
    <property type="match status" value="1"/>
</dbReference>
<evidence type="ECO:0000256" key="1">
    <source>
        <dbReference type="ARBA" id="ARBA00004651"/>
    </source>
</evidence>
<gene>
    <name evidence="7" type="ORF">MWN34_00500</name>
</gene>
<evidence type="ECO:0000313" key="8">
    <source>
        <dbReference type="Proteomes" id="UP001203284"/>
    </source>
</evidence>
<evidence type="ECO:0000256" key="2">
    <source>
        <dbReference type="ARBA" id="ARBA00006228"/>
    </source>
</evidence>
<evidence type="ECO:0000313" key="7">
    <source>
        <dbReference type="EMBL" id="MCK0195384.1"/>
    </source>
</evidence>
<keyword evidence="8" id="KW-1185">Reference proteome</keyword>
<dbReference type="PANTHER" id="PTHR34584">
    <property type="entry name" value="NA(+)/H(+) ANTIPORTER SUBUNIT E1"/>
    <property type="match status" value="1"/>
</dbReference>
<evidence type="ECO:0000256" key="5">
    <source>
        <dbReference type="ARBA" id="ARBA00022989"/>
    </source>
</evidence>
<keyword evidence="6" id="KW-0472">Membrane</keyword>
<reference evidence="7 8" key="1">
    <citation type="submission" date="2022-04" db="EMBL/GenBank/DDBJ databases">
        <authorList>
            <person name="Grouzdev D.S."/>
            <person name="Pantiukh K.S."/>
            <person name="Krutkina M.S."/>
        </authorList>
    </citation>
    <scope>NUCLEOTIDE SEQUENCE [LARGE SCALE GENOMIC DNA]</scope>
    <source>
        <strain evidence="7 8">6x-1</strain>
    </source>
</reference>
<comment type="similarity">
    <text evidence="2">Belongs to the CPA3 antiporters (TC 2.A.63) subunit E family.</text>
</comment>
<dbReference type="RefSeq" id="WP_247025673.1">
    <property type="nucleotide sequence ID" value="NZ_JALKCH010000001.1"/>
</dbReference>
<accession>A0ABT0D621</accession>
<dbReference type="Pfam" id="PF01899">
    <property type="entry name" value="MNHE"/>
    <property type="match status" value="1"/>
</dbReference>
<evidence type="ECO:0000256" key="4">
    <source>
        <dbReference type="ARBA" id="ARBA00022692"/>
    </source>
</evidence>
<evidence type="ECO:0000256" key="3">
    <source>
        <dbReference type="ARBA" id="ARBA00022475"/>
    </source>
</evidence>
<comment type="subcellular location">
    <subcellularLocation>
        <location evidence="1">Cell membrane</location>
        <topology evidence="1">Multi-pass membrane protein</topology>
    </subcellularLocation>
</comment>
<proteinExistence type="inferred from homology"/>
<name>A0ABT0D621_9HYPH</name>
<organism evidence="7 8">
    <name type="scientific">Ancylobacter crimeensis</name>
    <dbReference type="NCBI Taxonomy" id="2579147"/>
    <lineage>
        <taxon>Bacteria</taxon>
        <taxon>Pseudomonadati</taxon>
        <taxon>Pseudomonadota</taxon>
        <taxon>Alphaproteobacteria</taxon>
        <taxon>Hyphomicrobiales</taxon>
        <taxon>Xanthobacteraceae</taxon>
        <taxon>Ancylobacter</taxon>
    </lineage>
</organism>
<keyword evidence="5" id="KW-1133">Transmembrane helix</keyword>
<dbReference type="EMBL" id="JALKCH010000001">
    <property type="protein sequence ID" value="MCK0195384.1"/>
    <property type="molecule type" value="Genomic_DNA"/>
</dbReference>
<dbReference type="PIRSF" id="PIRSF019239">
    <property type="entry name" value="MrpE"/>
    <property type="match status" value="1"/>
</dbReference>
<keyword evidence="4" id="KW-0812">Transmembrane</keyword>
<comment type="caution">
    <text evidence="7">The sequence shown here is derived from an EMBL/GenBank/DDBJ whole genome shotgun (WGS) entry which is preliminary data.</text>
</comment>
<sequence>MRRVLPFPRMFLALWVMWLLLNQSLSPGQIVLGAIVAWGACWAMARLDPPPAHIRAGRAMLLLAFRVAIDVIRSNIAVGKIILGFGRKDRSSGLMTVPLDLRDQYGLAVLAIILTATPGTLWLNHDPARSELLIHVLDLVEEEEWRDLIKNRYERLLMEIFQ</sequence>
<dbReference type="Proteomes" id="UP001203284">
    <property type="component" value="Unassembled WGS sequence"/>
</dbReference>
<dbReference type="InterPro" id="IPR002758">
    <property type="entry name" value="Cation_antiport_E"/>
</dbReference>
<keyword evidence="3" id="KW-1003">Cell membrane</keyword>